<name>A0A5J4XAC3_9EUKA</name>
<accession>A0A5J4XAC3</accession>
<protein>
    <submittedName>
        <fullName evidence="1">Uncharacterized protein</fullName>
    </submittedName>
</protein>
<proteinExistence type="predicted"/>
<gene>
    <name evidence="1" type="ORF">EZS28_000238</name>
</gene>
<dbReference type="EMBL" id="SNRW01000017">
    <property type="protein sequence ID" value="KAA6404251.1"/>
    <property type="molecule type" value="Genomic_DNA"/>
</dbReference>
<organism evidence="1 2">
    <name type="scientific">Streblomastix strix</name>
    <dbReference type="NCBI Taxonomy" id="222440"/>
    <lineage>
        <taxon>Eukaryota</taxon>
        <taxon>Metamonada</taxon>
        <taxon>Preaxostyla</taxon>
        <taxon>Oxymonadida</taxon>
        <taxon>Streblomastigidae</taxon>
        <taxon>Streblomastix</taxon>
    </lineage>
</organism>
<sequence length="94" mass="11078">MKIEIVVVTEQKKKMIMIKKCSIKYWNCLCDKIEDEDEEEGERRQYDGLRCFIDDVEDQFSPACNEMSLSNESCYSLDNDLLITFLILIPMIII</sequence>
<evidence type="ECO:0000313" key="2">
    <source>
        <dbReference type="Proteomes" id="UP000324800"/>
    </source>
</evidence>
<evidence type="ECO:0000313" key="1">
    <source>
        <dbReference type="EMBL" id="KAA6404251.1"/>
    </source>
</evidence>
<reference evidence="1 2" key="1">
    <citation type="submission" date="2019-03" db="EMBL/GenBank/DDBJ databases">
        <title>Single cell metagenomics reveals metabolic interactions within the superorganism composed of flagellate Streblomastix strix and complex community of Bacteroidetes bacteria on its surface.</title>
        <authorList>
            <person name="Treitli S.C."/>
            <person name="Kolisko M."/>
            <person name="Husnik F."/>
            <person name="Keeling P."/>
            <person name="Hampl V."/>
        </authorList>
    </citation>
    <scope>NUCLEOTIDE SEQUENCE [LARGE SCALE GENOMIC DNA]</scope>
    <source>
        <strain evidence="1">ST1C</strain>
    </source>
</reference>
<comment type="caution">
    <text evidence="1">The sequence shown here is derived from an EMBL/GenBank/DDBJ whole genome shotgun (WGS) entry which is preliminary data.</text>
</comment>
<dbReference type="AlphaFoldDB" id="A0A5J4XAC3"/>
<dbReference type="Proteomes" id="UP000324800">
    <property type="component" value="Unassembled WGS sequence"/>
</dbReference>